<sequence>MLGTPSRRYRRRWRCTVPSSRGARMPPSAPSPPASCGPRTGAARWKTRRRHRRRFASRLTAASRETSSARGRPPTKCGGGWFLVRLMSRRTLPGR</sequence>
<proteinExistence type="predicted"/>
<dbReference type="AlphaFoldDB" id="A0A0A9E0R8"/>
<evidence type="ECO:0000256" key="1">
    <source>
        <dbReference type="SAM" id="MobiDB-lite"/>
    </source>
</evidence>
<protein>
    <submittedName>
        <fullName evidence="2">Uncharacterized protein</fullName>
    </submittedName>
</protein>
<organism evidence="2">
    <name type="scientific">Arundo donax</name>
    <name type="common">Giant reed</name>
    <name type="synonym">Donax arundinaceus</name>
    <dbReference type="NCBI Taxonomy" id="35708"/>
    <lineage>
        <taxon>Eukaryota</taxon>
        <taxon>Viridiplantae</taxon>
        <taxon>Streptophyta</taxon>
        <taxon>Embryophyta</taxon>
        <taxon>Tracheophyta</taxon>
        <taxon>Spermatophyta</taxon>
        <taxon>Magnoliopsida</taxon>
        <taxon>Liliopsida</taxon>
        <taxon>Poales</taxon>
        <taxon>Poaceae</taxon>
        <taxon>PACMAD clade</taxon>
        <taxon>Arundinoideae</taxon>
        <taxon>Arundineae</taxon>
        <taxon>Arundo</taxon>
    </lineage>
</organism>
<evidence type="ECO:0000313" key="2">
    <source>
        <dbReference type="EMBL" id="JAD89577.1"/>
    </source>
</evidence>
<reference evidence="2" key="2">
    <citation type="journal article" date="2015" name="Data Brief">
        <title>Shoot transcriptome of the giant reed, Arundo donax.</title>
        <authorList>
            <person name="Barrero R.A."/>
            <person name="Guerrero F.D."/>
            <person name="Moolhuijzen P."/>
            <person name="Goolsby J.A."/>
            <person name="Tidwell J."/>
            <person name="Bellgard S.E."/>
            <person name="Bellgard M.I."/>
        </authorList>
    </citation>
    <scope>NUCLEOTIDE SEQUENCE</scope>
    <source>
        <tissue evidence="2">Shoot tissue taken approximately 20 cm above the soil surface</tissue>
    </source>
</reference>
<feature type="compositionally biased region" description="Basic residues" evidence="1">
    <location>
        <begin position="45"/>
        <end position="56"/>
    </location>
</feature>
<name>A0A0A9E0R8_ARUDO</name>
<accession>A0A0A9E0R8</accession>
<reference evidence="2" key="1">
    <citation type="submission" date="2014-09" db="EMBL/GenBank/DDBJ databases">
        <authorList>
            <person name="Magalhaes I.L.F."/>
            <person name="Oliveira U."/>
            <person name="Santos F.R."/>
            <person name="Vidigal T.H.D.A."/>
            <person name="Brescovit A.D."/>
            <person name="Santos A.J."/>
        </authorList>
    </citation>
    <scope>NUCLEOTIDE SEQUENCE</scope>
    <source>
        <tissue evidence="2">Shoot tissue taken approximately 20 cm above the soil surface</tissue>
    </source>
</reference>
<feature type="region of interest" description="Disordered" evidence="1">
    <location>
        <begin position="1"/>
        <end position="79"/>
    </location>
</feature>
<dbReference type="EMBL" id="GBRH01208318">
    <property type="protein sequence ID" value="JAD89577.1"/>
    <property type="molecule type" value="Transcribed_RNA"/>
</dbReference>